<gene>
    <name evidence="2" type="ORF">PACLA_8A060424</name>
</gene>
<sequence>MQKHFRPRCGGLYYHLKPEKSGWVFSNVADLKCVVHYDIDDGKYSNIKQLSEVNLERIQQAKTLRESKGGSNHHKKQCDSVPELNQFNPSLHGVHLEPCDKKFVLILSQEKRKHSESSPDSQPNVTRLKRGESSSDCSRNLYPKECNFCKKNR</sequence>
<dbReference type="EMBL" id="CACRXK020011089">
    <property type="protein sequence ID" value="CAB4020716.1"/>
    <property type="molecule type" value="Genomic_DNA"/>
</dbReference>
<evidence type="ECO:0000313" key="2">
    <source>
        <dbReference type="EMBL" id="CAB4020716.1"/>
    </source>
</evidence>
<feature type="region of interest" description="Disordered" evidence="1">
    <location>
        <begin position="110"/>
        <end position="139"/>
    </location>
</feature>
<protein>
    <submittedName>
        <fullName evidence="2">Uncharacterized protein</fullName>
    </submittedName>
</protein>
<proteinExistence type="predicted"/>
<evidence type="ECO:0000313" key="3">
    <source>
        <dbReference type="Proteomes" id="UP001152795"/>
    </source>
</evidence>
<name>A0A7D9J2Y6_PARCT</name>
<keyword evidence="3" id="KW-1185">Reference proteome</keyword>
<feature type="region of interest" description="Disordered" evidence="1">
    <location>
        <begin position="63"/>
        <end position="82"/>
    </location>
</feature>
<evidence type="ECO:0000256" key="1">
    <source>
        <dbReference type="SAM" id="MobiDB-lite"/>
    </source>
</evidence>
<organism evidence="2 3">
    <name type="scientific">Paramuricea clavata</name>
    <name type="common">Red gorgonian</name>
    <name type="synonym">Violescent sea-whip</name>
    <dbReference type="NCBI Taxonomy" id="317549"/>
    <lineage>
        <taxon>Eukaryota</taxon>
        <taxon>Metazoa</taxon>
        <taxon>Cnidaria</taxon>
        <taxon>Anthozoa</taxon>
        <taxon>Octocorallia</taxon>
        <taxon>Malacalcyonacea</taxon>
        <taxon>Plexauridae</taxon>
        <taxon>Paramuricea</taxon>
    </lineage>
</organism>
<feature type="non-terminal residue" evidence="2">
    <location>
        <position position="153"/>
    </location>
</feature>
<comment type="caution">
    <text evidence="2">The sequence shown here is derived from an EMBL/GenBank/DDBJ whole genome shotgun (WGS) entry which is preliminary data.</text>
</comment>
<dbReference type="AlphaFoldDB" id="A0A7D9J2Y6"/>
<reference evidence="2" key="1">
    <citation type="submission" date="2020-04" db="EMBL/GenBank/DDBJ databases">
        <authorList>
            <person name="Alioto T."/>
            <person name="Alioto T."/>
            <person name="Gomez Garrido J."/>
        </authorList>
    </citation>
    <scope>NUCLEOTIDE SEQUENCE</scope>
    <source>
        <strain evidence="2">A484AB</strain>
    </source>
</reference>
<accession>A0A7D9J2Y6</accession>
<dbReference type="Proteomes" id="UP001152795">
    <property type="component" value="Unassembled WGS sequence"/>
</dbReference>